<evidence type="ECO:0000256" key="1">
    <source>
        <dbReference type="ARBA" id="ARBA00022729"/>
    </source>
</evidence>
<protein>
    <submittedName>
        <fullName evidence="7">IGS10 protein</fullName>
    </submittedName>
</protein>
<dbReference type="InterPro" id="IPR036179">
    <property type="entry name" value="Ig-like_dom_sf"/>
</dbReference>
<feature type="compositionally biased region" description="Low complexity" evidence="5">
    <location>
        <begin position="508"/>
        <end position="521"/>
    </location>
</feature>
<feature type="region of interest" description="Disordered" evidence="5">
    <location>
        <begin position="674"/>
        <end position="709"/>
    </location>
</feature>
<feature type="region of interest" description="Disordered" evidence="5">
    <location>
        <begin position="763"/>
        <end position="862"/>
    </location>
</feature>
<feature type="compositionally biased region" description="Polar residues" evidence="5">
    <location>
        <begin position="383"/>
        <end position="396"/>
    </location>
</feature>
<feature type="compositionally biased region" description="Low complexity" evidence="5">
    <location>
        <begin position="180"/>
        <end position="192"/>
    </location>
</feature>
<dbReference type="SUPFAM" id="SSF48726">
    <property type="entry name" value="Immunoglobulin"/>
    <property type="match status" value="2"/>
</dbReference>
<dbReference type="SMART" id="SM00409">
    <property type="entry name" value="IG"/>
    <property type="match status" value="1"/>
</dbReference>
<evidence type="ECO:0000259" key="6">
    <source>
        <dbReference type="PROSITE" id="PS50835"/>
    </source>
</evidence>
<dbReference type="InterPro" id="IPR007110">
    <property type="entry name" value="Ig-like_dom"/>
</dbReference>
<feature type="region of interest" description="Disordered" evidence="5">
    <location>
        <begin position="346"/>
        <end position="367"/>
    </location>
</feature>
<dbReference type="InterPro" id="IPR003598">
    <property type="entry name" value="Ig_sub2"/>
</dbReference>
<feature type="compositionally biased region" description="Low complexity" evidence="5">
    <location>
        <begin position="1008"/>
        <end position="1030"/>
    </location>
</feature>
<feature type="region of interest" description="Disordered" evidence="5">
    <location>
        <begin position="890"/>
        <end position="929"/>
    </location>
</feature>
<feature type="region of interest" description="Disordered" evidence="5">
    <location>
        <begin position="499"/>
        <end position="528"/>
    </location>
</feature>
<dbReference type="SMART" id="SM00408">
    <property type="entry name" value="IGc2"/>
    <property type="match status" value="1"/>
</dbReference>
<feature type="domain" description="Ig-like" evidence="6">
    <location>
        <begin position="48"/>
        <end position="126"/>
    </location>
</feature>
<evidence type="ECO:0000313" key="8">
    <source>
        <dbReference type="Proteomes" id="UP000654395"/>
    </source>
</evidence>
<feature type="non-terminal residue" evidence="7">
    <location>
        <position position="1"/>
    </location>
</feature>
<dbReference type="Proteomes" id="UP000654395">
    <property type="component" value="Unassembled WGS sequence"/>
</dbReference>
<keyword evidence="2" id="KW-0677">Repeat</keyword>
<evidence type="ECO:0000256" key="3">
    <source>
        <dbReference type="ARBA" id="ARBA00023157"/>
    </source>
</evidence>
<keyword evidence="8" id="KW-1185">Reference proteome</keyword>
<dbReference type="AlphaFoldDB" id="A0A852L2R7"/>
<feature type="compositionally biased region" description="Polar residues" evidence="5">
    <location>
        <begin position="770"/>
        <end position="785"/>
    </location>
</feature>
<dbReference type="Pfam" id="PF13927">
    <property type="entry name" value="Ig_3"/>
    <property type="match status" value="1"/>
</dbReference>
<evidence type="ECO:0000256" key="5">
    <source>
        <dbReference type="SAM" id="MobiDB-lite"/>
    </source>
</evidence>
<dbReference type="PANTHER" id="PTHR12231:SF253">
    <property type="entry name" value="DPR-INTERACTING PROTEIN ETA, ISOFORM B-RELATED"/>
    <property type="match status" value="1"/>
</dbReference>
<reference evidence="7" key="1">
    <citation type="submission" date="2020-02" db="EMBL/GenBank/DDBJ databases">
        <title>Bird 10,000 Genomes (B10K) Project - Family phase.</title>
        <authorList>
            <person name="Zhang G."/>
        </authorList>
    </citation>
    <scope>NUCLEOTIDE SEQUENCE</scope>
    <source>
        <strain evidence="7">B10K-DU-030-59</strain>
    </source>
</reference>
<accession>A0A852L2R7</accession>
<feature type="compositionally biased region" description="Polar residues" evidence="5">
    <location>
        <begin position="818"/>
        <end position="829"/>
    </location>
</feature>
<dbReference type="CDD" id="cd00096">
    <property type="entry name" value="Ig"/>
    <property type="match status" value="1"/>
</dbReference>
<feature type="region of interest" description="Disordered" evidence="5">
    <location>
        <begin position="967"/>
        <end position="1036"/>
    </location>
</feature>
<sequence length="1036" mass="110278">EDGRILVLQSGTFTLRTADAFDSGLYHCVGTNDEDADSLTFRITVVDPDVARSSVNGAQLAAFAGSTLDLPCSSTAAPDAAISWVLPDQVVLQQSAGNKHVFDNGTLRIRGVTERDSGYFRCVAANQYGVDLLVFQVVVGKDKTTPKKKPVAVGEWEEGDGSGNAMLASAATQKHPLAPPAASTAHQASAASPEKRVAQSAHRRNGSRKVMYRRLGDKRSRRFRGHRRQFASSARRVDPQHWAAFLEKAKRNSTSTEKQEVATAKPPVRVRKLSKVPEEKEEASGDLSPEEEFMIPVAESTSVSAAGGAMGRGITAVPERAAGSSPAWKASPLVAEAVTPLPSPFAQSVSAGSRSPQTYQKPTMTNSWERSDLSQLSANDINQPTISTGERATSPLSPAGQRLVYSGESNNQQLNCAATRPTAGVTDTSTSPASQSTVDQLHVFTESLGEISTTTDHQVPVVTAGEPSPEAGHIYFHSTLKQVTPNPPWASTIINHQRIQFPEDTTTRRPQPQQRYGGQRRSSGRRRIVRPGHFPSIKEHRYDFGRPGSVRGSTAAGVQLNMKHVPHLPTLNNNLSSSISPFQPEAPLSPPSTMTLPSEHPVGTHPNTAFPREEEGEPGARQKAATAVLPFTAESTQGAPRWPLESSAPLQTHTGGIQPFSIRLPTTAIHAAHAATETAQTTSTATSPTLESVSPSIEPGTSPKHSQRGKITWEHLFRSGAQQELLRKIPQQRTEMFPSTQVLTVLPKSRAALSVSNLPPLHSMPVSPGGNHSSGVLPTNKPSHYSNDESEEDLPTAELPPSSGPATSATKDMDATSLKPTVTPVTAPQTDAKVTKSKTFRVGRKRGQRKKRPPKTSTLGSVAAGHAAIPSGNVATTIQPFTLPPCLTPTEPVSESPRAVPTTPTPALWVPSTPAAAPQPSVTTSQQRPVTTLQSSIPWAMVLPSSRAAHSPTDPLRPTLRLSVPPTMGWAVSGEEPAQQSNATAPAGEEIPLEMAERVTQENPRAQPTAPARAEPGAPAATTDPTAPRTPHVPPP</sequence>
<name>A0A852L2R7_UROIN</name>
<dbReference type="OrthoDB" id="10062932at2759"/>
<feature type="region of interest" description="Disordered" evidence="5">
    <location>
        <begin position="173"/>
        <end position="211"/>
    </location>
</feature>
<dbReference type="PANTHER" id="PTHR12231">
    <property type="entry name" value="CTX-RELATED TYPE I TRANSMEMBRANE PROTEIN"/>
    <property type="match status" value="1"/>
</dbReference>
<evidence type="ECO:0000256" key="2">
    <source>
        <dbReference type="ARBA" id="ARBA00022737"/>
    </source>
</evidence>
<keyword evidence="1" id="KW-0732">Signal</keyword>
<feature type="region of interest" description="Disordered" evidence="5">
    <location>
        <begin position="383"/>
        <end position="403"/>
    </location>
</feature>
<feature type="region of interest" description="Disordered" evidence="5">
    <location>
        <begin position="577"/>
        <end position="621"/>
    </location>
</feature>
<evidence type="ECO:0000256" key="4">
    <source>
        <dbReference type="ARBA" id="ARBA00023319"/>
    </source>
</evidence>
<feature type="compositionally biased region" description="Basic residues" evidence="5">
    <location>
        <begin position="201"/>
        <end position="211"/>
    </location>
</feature>
<evidence type="ECO:0000313" key="7">
    <source>
        <dbReference type="EMBL" id="NXX85133.1"/>
    </source>
</evidence>
<proteinExistence type="predicted"/>
<keyword evidence="3" id="KW-1015">Disulfide bond</keyword>
<gene>
    <name evidence="7" type="primary">Igsf10_1</name>
    <name evidence="7" type="ORF">UROIND_R15341</name>
</gene>
<comment type="caution">
    <text evidence="7">The sequence shown here is derived from an EMBL/GenBank/DDBJ whole genome shotgun (WGS) entry which is preliminary data.</text>
</comment>
<feature type="compositionally biased region" description="Low complexity" evidence="5">
    <location>
        <begin position="674"/>
        <end position="689"/>
    </location>
</feature>
<dbReference type="PROSITE" id="PS50835">
    <property type="entry name" value="IG_LIKE"/>
    <property type="match status" value="1"/>
</dbReference>
<dbReference type="Gene3D" id="2.60.40.10">
    <property type="entry name" value="Immunoglobulins"/>
    <property type="match status" value="1"/>
</dbReference>
<feature type="compositionally biased region" description="Polar residues" evidence="5">
    <location>
        <begin position="920"/>
        <end position="929"/>
    </location>
</feature>
<dbReference type="InterPro" id="IPR051170">
    <property type="entry name" value="Neural/epithelial_adhesion"/>
</dbReference>
<organism evidence="7 8">
    <name type="scientific">Urocolius indicus</name>
    <name type="common">Red-faced mousebird</name>
    <name type="synonym">Colius indicus</name>
    <dbReference type="NCBI Taxonomy" id="458196"/>
    <lineage>
        <taxon>Eukaryota</taxon>
        <taxon>Metazoa</taxon>
        <taxon>Chordata</taxon>
        <taxon>Craniata</taxon>
        <taxon>Vertebrata</taxon>
        <taxon>Euteleostomi</taxon>
        <taxon>Archelosauria</taxon>
        <taxon>Archosauria</taxon>
        <taxon>Dinosauria</taxon>
        <taxon>Saurischia</taxon>
        <taxon>Theropoda</taxon>
        <taxon>Coelurosauria</taxon>
        <taxon>Aves</taxon>
        <taxon>Neognathae</taxon>
        <taxon>Neoaves</taxon>
        <taxon>Telluraves</taxon>
        <taxon>Coraciimorphae</taxon>
        <taxon>Coliiformes</taxon>
        <taxon>Coliidae</taxon>
        <taxon>Urocolius</taxon>
    </lineage>
</organism>
<keyword evidence="4" id="KW-0393">Immunoglobulin domain</keyword>
<dbReference type="InterPro" id="IPR013783">
    <property type="entry name" value="Ig-like_fold"/>
</dbReference>
<feature type="non-terminal residue" evidence="7">
    <location>
        <position position="1036"/>
    </location>
</feature>
<feature type="compositionally biased region" description="Basic residues" evidence="5">
    <location>
        <begin position="835"/>
        <end position="854"/>
    </location>
</feature>
<dbReference type="EMBL" id="WBNH01010866">
    <property type="protein sequence ID" value="NXX85133.1"/>
    <property type="molecule type" value="Genomic_DNA"/>
</dbReference>
<dbReference type="InterPro" id="IPR003599">
    <property type="entry name" value="Ig_sub"/>
</dbReference>